<keyword evidence="8" id="KW-1185">Reference proteome</keyword>
<keyword evidence="4 5" id="KW-0472">Membrane</keyword>
<dbReference type="Pfam" id="PF02163">
    <property type="entry name" value="Peptidase_M50"/>
    <property type="match status" value="1"/>
</dbReference>
<dbReference type="GO" id="GO:0031293">
    <property type="term" value="P:membrane protein intracellular domain proteolysis"/>
    <property type="evidence" value="ECO:0007669"/>
    <property type="project" value="TreeGrafter"/>
</dbReference>
<evidence type="ECO:0000313" key="7">
    <source>
        <dbReference type="EMBL" id="ALT69998.1"/>
    </source>
</evidence>
<dbReference type="GO" id="GO:0005737">
    <property type="term" value="C:cytoplasm"/>
    <property type="evidence" value="ECO:0007669"/>
    <property type="project" value="TreeGrafter"/>
</dbReference>
<evidence type="ECO:0000256" key="2">
    <source>
        <dbReference type="ARBA" id="ARBA00022692"/>
    </source>
</evidence>
<evidence type="ECO:0000259" key="6">
    <source>
        <dbReference type="Pfam" id="PF02163"/>
    </source>
</evidence>
<dbReference type="PRINTS" id="PR01000">
    <property type="entry name" value="SREBPS2PTASE"/>
</dbReference>
<dbReference type="GO" id="GO:0004222">
    <property type="term" value="F:metalloendopeptidase activity"/>
    <property type="evidence" value="ECO:0007669"/>
    <property type="project" value="InterPro"/>
</dbReference>
<dbReference type="OrthoDB" id="15212at2157"/>
<dbReference type="Proteomes" id="UP000067738">
    <property type="component" value="Chromosome"/>
</dbReference>
<feature type="transmembrane region" description="Helical" evidence="5">
    <location>
        <begin position="6"/>
        <end position="22"/>
    </location>
</feature>
<gene>
    <name evidence="7" type="ORF">sm9_2242</name>
</gene>
<feature type="transmembrane region" description="Helical" evidence="5">
    <location>
        <begin position="108"/>
        <end position="127"/>
    </location>
</feature>
<feature type="transmembrane region" description="Helical" evidence="5">
    <location>
        <begin position="176"/>
        <end position="197"/>
    </location>
</feature>
<protein>
    <submittedName>
        <fullName evidence="7">Peptidase M50 family</fullName>
    </submittedName>
</protein>
<keyword evidence="3 5" id="KW-1133">Transmembrane helix</keyword>
<dbReference type="CDD" id="cd06159">
    <property type="entry name" value="S2P-M50_PDZ_Arch"/>
    <property type="match status" value="1"/>
</dbReference>
<dbReference type="InterPro" id="IPR036034">
    <property type="entry name" value="PDZ_sf"/>
</dbReference>
<feature type="transmembrane region" description="Helical" evidence="5">
    <location>
        <begin position="58"/>
        <end position="82"/>
    </location>
</feature>
<dbReference type="InterPro" id="IPR008915">
    <property type="entry name" value="Peptidase_M50"/>
</dbReference>
<feature type="transmembrane region" description="Helical" evidence="5">
    <location>
        <begin position="356"/>
        <end position="376"/>
    </location>
</feature>
<accession>A0A0U2L7S3</accession>
<evidence type="ECO:0000256" key="4">
    <source>
        <dbReference type="ARBA" id="ARBA00023136"/>
    </source>
</evidence>
<dbReference type="GO" id="GO:0016020">
    <property type="term" value="C:membrane"/>
    <property type="evidence" value="ECO:0007669"/>
    <property type="project" value="InterPro"/>
</dbReference>
<feature type="domain" description="Peptidase M50" evidence="6">
    <location>
        <begin position="115"/>
        <end position="367"/>
    </location>
</feature>
<sequence length="377" mass="41420">MNGIYYYVIAFFVIWTVALIFNNRLSTHGFSIEFPVIMWRTDKLRGLISRIANISPRFWKYFMTVGIFVAFGAMIAMAWLLVSSLETISTTPSVSLVIPGVEMPGSSIYVPLGYGLIGLATVLIVHEFSHGILAVSEKINIKSIGLLLFAIIPGAFVEPDEEELKASSKLSQLRVYAAGSIANMSLAAIALVLFLVISSYAIPANFSENGIEINRVVSDSPASQYLKEGMVIESIDNHTVDNSDSYLNVVGSFKPGDNVTVGTNQGSYTITLDKNPNNESVGYFGIQAAKHYELNNNAFGSLPWIYFGLAELFQWMFVLNLGIGTFNLLPMKPLDGGKMLEILLSYKLPENQYKPLVNSISVIMAMIIVFSLVASFL</sequence>
<dbReference type="InterPro" id="IPR001193">
    <property type="entry name" value="MBTPS2"/>
</dbReference>
<dbReference type="EMBL" id="CP011266">
    <property type="protein sequence ID" value="ALT69998.1"/>
    <property type="molecule type" value="Genomic_DNA"/>
</dbReference>
<comment type="subcellular location">
    <subcellularLocation>
        <location evidence="1">Endomembrane system</location>
        <topology evidence="1">Multi-pass membrane protein</topology>
    </subcellularLocation>
</comment>
<dbReference type="PATRIC" id="fig|230361.4.peg.2315"/>
<keyword evidence="2 5" id="KW-0812">Transmembrane</keyword>
<dbReference type="PANTHER" id="PTHR13325">
    <property type="entry name" value="PROTEASE M50 MEMBRANE-BOUND TRANSCRIPTION FACTOR SITE 2 PROTEASE"/>
    <property type="match status" value="1"/>
</dbReference>
<feature type="transmembrane region" description="Helical" evidence="5">
    <location>
        <begin position="304"/>
        <end position="329"/>
    </location>
</feature>
<dbReference type="Gene3D" id="2.30.42.10">
    <property type="match status" value="1"/>
</dbReference>
<evidence type="ECO:0000256" key="5">
    <source>
        <dbReference type="SAM" id="Phobius"/>
    </source>
</evidence>
<dbReference type="GeneID" id="26737199"/>
<organism evidence="7 8">
    <name type="scientific">Methanobrevibacter millerae</name>
    <dbReference type="NCBI Taxonomy" id="230361"/>
    <lineage>
        <taxon>Archaea</taxon>
        <taxon>Methanobacteriati</taxon>
        <taxon>Methanobacteriota</taxon>
        <taxon>Methanomada group</taxon>
        <taxon>Methanobacteria</taxon>
        <taxon>Methanobacteriales</taxon>
        <taxon>Methanobacteriaceae</taxon>
        <taxon>Methanobrevibacter</taxon>
    </lineage>
</organism>
<dbReference type="GO" id="GO:0012505">
    <property type="term" value="C:endomembrane system"/>
    <property type="evidence" value="ECO:0007669"/>
    <property type="project" value="UniProtKB-SubCell"/>
</dbReference>
<dbReference type="PANTHER" id="PTHR13325:SF3">
    <property type="entry name" value="MEMBRANE-BOUND TRANSCRIPTION FACTOR SITE-2 PROTEASE"/>
    <property type="match status" value="1"/>
</dbReference>
<evidence type="ECO:0000313" key="8">
    <source>
        <dbReference type="Proteomes" id="UP000067738"/>
    </source>
</evidence>
<dbReference type="SUPFAM" id="SSF50156">
    <property type="entry name" value="PDZ domain-like"/>
    <property type="match status" value="1"/>
</dbReference>
<dbReference type="AlphaFoldDB" id="A0A0U2L7S3"/>
<dbReference type="RefSeq" id="WP_058740198.1">
    <property type="nucleotide sequence ID" value="NZ_CP011266.1"/>
</dbReference>
<reference evidence="7 8" key="1">
    <citation type="submission" date="2015-04" db="EMBL/GenBank/DDBJ databases">
        <title>The complete genome sequence of the rumen methanogen Methanobrevibacter millerae SM9.</title>
        <authorList>
            <person name="Leahy S.C."/>
            <person name="Kelly W.J."/>
            <person name="Pacheco D.M."/>
            <person name="Li D."/>
            <person name="Altermann E."/>
            <person name="Attwood G.T."/>
        </authorList>
    </citation>
    <scope>NUCLEOTIDE SEQUENCE [LARGE SCALE GENOMIC DNA]</scope>
    <source>
        <strain evidence="7 8">SM9</strain>
    </source>
</reference>
<name>A0A0U2L7S3_9EURY</name>
<evidence type="ECO:0000256" key="1">
    <source>
        <dbReference type="ARBA" id="ARBA00004127"/>
    </source>
</evidence>
<proteinExistence type="predicted"/>
<dbReference type="KEGG" id="mmil:sm9_2242"/>
<evidence type="ECO:0000256" key="3">
    <source>
        <dbReference type="ARBA" id="ARBA00022989"/>
    </source>
</evidence>